<feature type="region of interest" description="Disordered" evidence="1">
    <location>
        <begin position="166"/>
        <end position="219"/>
    </location>
</feature>
<keyword evidence="3" id="KW-1185">Reference proteome</keyword>
<evidence type="ECO:0000256" key="1">
    <source>
        <dbReference type="SAM" id="MobiDB-lite"/>
    </source>
</evidence>
<comment type="caution">
    <text evidence="2">The sequence shown here is derived from an EMBL/GenBank/DDBJ whole genome shotgun (WGS) entry which is preliminary data.</text>
</comment>
<dbReference type="AlphaFoldDB" id="A0A1B8HNB3"/>
<sequence>MGPVQGTQTNQVLQHMNNEIYSSAGTDSSSSYVSSSGVKSILSNAWNAIKSAFSNVLSLFGNHLGGQQASAKPGREITMDMASRPAQPLPDFDSQLDNTLYDSMGGDTSYASVYDHTGYTGTENIYASADDMADICEPSAPQVPDSARPVLPESLYSEISDPLYEEIDGYRPAAEQTPPPVPDSPRPSLHQMTTENSLYESSESLYDNAEWENAERNWR</sequence>
<name>A0A1B8HNB3_9GAMM</name>
<feature type="compositionally biased region" description="Low complexity" evidence="1">
    <location>
        <begin position="197"/>
        <end position="206"/>
    </location>
</feature>
<reference evidence="3" key="1">
    <citation type="submission" date="2016-06" db="EMBL/GenBank/DDBJ databases">
        <authorList>
            <person name="Butler K."/>
        </authorList>
    </citation>
    <scope>NUCLEOTIDE SEQUENCE [LARGE SCALE GENOMIC DNA]</scope>
    <source>
        <strain evidence="3">GCSL-Mp20</strain>
    </source>
</reference>
<accession>A0A1B8HNB3</accession>
<evidence type="ECO:0000313" key="2">
    <source>
        <dbReference type="EMBL" id="OBU10956.1"/>
    </source>
</evidence>
<dbReference type="EMBL" id="LZEY01000012">
    <property type="protein sequence ID" value="OBU10956.1"/>
    <property type="molecule type" value="Genomic_DNA"/>
</dbReference>
<protein>
    <submittedName>
        <fullName evidence="2">Uncharacterized protein</fullName>
    </submittedName>
</protein>
<proteinExistence type="predicted"/>
<organism evidence="2 3">
    <name type="scientific">Morganella psychrotolerans</name>
    <dbReference type="NCBI Taxonomy" id="368603"/>
    <lineage>
        <taxon>Bacteria</taxon>
        <taxon>Pseudomonadati</taxon>
        <taxon>Pseudomonadota</taxon>
        <taxon>Gammaproteobacteria</taxon>
        <taxon>Enterobacterales</taxon>
        <taxon>Morganellaceae</taxon>
        <taxon>Morganella</taxon>
    </lineage>
</organism>
<gene>
    <name evidence="2" type="ORF">AYY18_03185</name>
</gene>
<dbReference type="Proteomes" id="UP000092377">
    <property type="component" value="Unassembled WGS sequence"/>
</dbReference>
<evidence type="ECO:0000313" key="3">
    <source>
        <dbReference type="Proteomes" id="UP000092377"/>
    </source>
</evidence>